<keyword evidence="3 7" id="KW-1003">Cell membrane</keyword>
<comment type="caution">
    <text evidence="9">The sequence shown here is derived from an EMBL/GenBank/DDBJ whole genome shotgun (WGS) entry which is preliminary data.</text>
</comment>
<dbReference type="PANTHER" id="PTHR13285:SF18">
    <property type="entry name" value="PROTEIN-CYSTEINE N-PALMITOYLTRANSFERASE RASP"/>
    <property type="match status" value="1"/>
</dbReference>
<evidence type="ECO:0000256" key="6">
    <source>
        <dbReference type="ARBA" id="ARBA00023136"/>
    </source>
</evidence>
<keyword evidence="6 7" id="KW-0472">Membrane</keyword>
<organism evidence="9 10">
    <name type="scientific">Aedoeadaptatus acetigenes</name>
    <dbReference type="NCBI Taxonomy" id="2981723"/>
    <lineage>
        <taxon>Bacteria</taxon>
        <taxon>Bacillati</taxon>
        <taxon>Bacillota</taxon>
        <taxon>Tissierellia</taxon>
        <taxon>Tissierellales</taxon>
        <taxon>Peptoniphilaceae</taxon>
        <taxon>Aedoeadaptatus</taxon>
    </lineage>
</organism>
<dbReference type="Proteomes" id="UP001481872">
    <property type="component" value="Unassembled WGS sequence"/>
</dbReference>
<proteinExistence type="inferred from homology"/>
<reference evidence="9 10" key="1">
    <citation type="submission" date="2024-04" db="EMBL/GenBank/DDBJ databases">
        <title>Human intestinal bacterial collection.</title>
        <authorList>
            <person name="Pauvert C."/>
            <person name="Hitch T.C.A."/>
            <person name="Clavel T."/>
        </authorList>
    </citation>
    <scope>NUCLEOTIDE SEQUENCE [LARGE SCALE GENOMIC DNA]</scope>
    <source>
        <strain evidence="9 10">CLA-SR-H026</strain>
    </source>
</reference>
<protein>
    <submittedName>
        <fullName evidence="9">MBOAT family O-acyltransferase</fullName>
        <ecNumber evidence="9">2.3.-.-</ecNumber>
    </submittedName>
</protein>
<evidence type="ECO:0000313" key="9">
    <source>
        <dbReference type="EMBL" id="MEQ3353057.1"/>
    </source>
</evidence>
<comment type="similarity">
    <text evidence="2 7">Belongs to the membrane-bound acyltransferase family.</text>
</comment>
<dbReference type="InterPro" id="IPR024194">
    <property type="entry name" value="Ac/AlaTfrase_AlgI/DltB"/>
</dbReference>
<dbReference type="EMBL" id="JBBNPS010000003">
    <property type="protein sequence ID" value="MEQ3353057.1"/>
    <property type="molecule type" value="Genomic_DNA"/>
</dbReference>
<evidence type="ECO:0000256" key="1">
    <source>
        <dbReference type="ARBA" id="ARBA00004651"/>
    </source>
</evidence>
<evidence type="ECO:0000256" key="8">
    <source>
        <dbReference type="SAM" id="Phobius"/>
    </source>
</evidence>
<evidence type="ECO:0000256" key="5">
    <source>
        <dbReference type="ARBA" id="ARBA00022989"/>
    </source>
</evidence>
<dbReference type="RefSeq" id="WP_349053465.1">
    <property type="nucleotide sequence ID" value="NZ_JBBNPS010000003.1"/>
</dbReference>
<evidence type="ECO:0000256" key="2">
    <source>
        <dbReference type="ARBA" id="ARBA00010323"/>
    </source>
</evidence>
<name>A0ABV1J5F8_9FIRM</name>
<dbReference type="PIRSF" id="PIRSF016636">
    <property type="entry name" value="AlgI_DltB"/>
    <property type="match status" value="1"/>
</dbReference>
<dbReference type="InterPro" id="IPR004299">
    <property type="entry name" value="MBOAT_fam"/>
</dbReference>
<keyword evidence="7 9" id="KW-0012">Acyltransferase</keyword>
<feature type="transmembrane region" description="Helical" evidence="8">
    <location>
        <begin position="410"/>
        <end position="426"/>
    </location>
</feature>
<evidence type="ECO:0000256" key="4">
    <source>
        <dbReference type="ARBA" id="ARBA00022692"/>
    </source>
</evidence>
<keyword evidence="7 9" id="KW-0808">Transferase</keyword>
<sequence>MAFTELSFLLFVALFVVIYRVVGCKWQVLLVASLMYYALYDIRAFFYLFTAIFTTYFAGKILYKTKNKALLLATLAVNFGLLSLVKFTDLSAFKIAIPLGISFYTFQATSYIIDLYRKKYPPADNLLKYALYLSFFPQIVQGPISRYDAISEDLYRAEADSLSFSRGLLLMLYGYFKKLLIANRAALVVSGIFDHPDDFGGGFVFIAIIFYSIQIYCDFSGGIDIARGVAYLFGVELSENFKRPFFATSLTDFWRRWHITLGAWMRDYVFFPLSLTKTFGTINKKSRRILGRHGGKVLTLTISTYIVYLLIGIWHGGGFNFIAFGLYNGTLISLSLLFERRFNAVKKALSIDDQRAPYRAFQVIRTSFLVFIGRYFTRSGSFSQAIFMLKKTLRDFSFRHGDFGVEPKDFAVIGLAFLVVAVISSIQERGVDVTERILSAKMPVKAALIFGAMAVILYFGVYAQGYRSVEFIYRNY</sequence>
<evidence type="ECO:0000256" key="3">
    <source>
        <dbReference type="ARBA" id="ARBA00022475"/>
    </source>
</evidence>
<dbReference type="GO" id="GO:0016746">
    <property type="term" value="F:acyltransferase activity"/>
    <property type="evidence" value="ECO:0007669"/>
    <property type="project" value="UniProtKB-KW"/>
</dbReference>
<dbReference type="PANTHER" id="PTHR13285">
    <property type="entry name" value="ACYLTRANSFERASE"/>
    <property type="match status" value="1"/>
</dbReference>
<dbReference type="EC" id="2.3.-.-" evidence="9"/>
<evidence type="ECO:0000256" key="7">
    <source>
        <dbReference type="PIRNR" id="PIRNR016636"/>
    </source>
</evidence>
<dbReference type="PIRSF" id="PIRSF500217">
    <property type="entry name" value="AlgI"/>
    <property type="match status" value="1"/>
</dbReference>
<keyword evidence="10" id="KW-1185">Reference proteome</keyword>
<feature type="transmembrane region" description="Helical" evidence="8">
    <location>
        <begin position="70"/>
        <end position="87"/>
    </location>
</feature>
<dbReference type="InterPro" id="IPR028362">
    <property type="entry name" value="AlgI"/>
</dbReference>
<dbReference type="Pfam" id="PF03062">
    <property type="entry name" value="MBOAT"/>
    <property type="match status" value="1"/>
</dbReference>
<gene>
    <name evidence="9" type="ORF">AAA081_01900</name>
</gene>
<feature type="transmembrane region" description="Helical" evidence="8">
    <location>
        <begin position="44"/>
        <end position="63"/>
    </location>
</feature>
<accession>A0ABV1J5F8</accession>
<comment type="subcellular location">
    <subcellularLocation>
        <location evidence="1">Cell membrane</location>
        <topology evidence="1">Multi-pass membrane protein</topology>
    </subcellularLocation>
</comment>
<feature type="transmembrane region" description="Helical" evidence="8">
    <location>
        <begin position="321"/>
        <end position="338"/>
    </location>
</feature>
<feature type="transmembrane region" description="Helical" evidence="8">
    <location>
        <begin position="447"/>
        <end position="466"/>
    </location>
</feature>
<keyword evidence="4 8" id="KW-0812">Transmembrane</keyword>
<feature type="transmembrane region" description="Helical" evidence="8">
    <location>
        <begin position="297"/>
        <end position="315"/>
    </location>
</feature>
<keyword evidence="5 8" id="KW-1133">Transmembrane helix</keyword>
<feature type="transmembrane region" description="Helical" evidence="8">
    <location>
        <begin position="199"/>
        <end position="217"/>
    </location>
</feature>
<dbReference type="InterPro" id="IPR051085">
    <property type="entry name" value="MB_O-acyltransferase"/>
</dbReference>
<evidence type="ECO:0000313" key="10">
    <source>
        <dbReference type="Proteomes" id="UP001481872"/>
    </source>
</evidence>